<dbReference type="RefSeq" id="WP_169588538.1">
    <property type="nucleotide sequence ID" value="NZ_VCQU01000005.1"/>
</dbReference>
<dbReference type="PANTHER" id="PTHR43179">
    <property type="entry name" value="RHAMNOSYLTRANSFERASE WBBL"/>
    <property type="match status" value="1"/>
</dbReference>
<keyword evidence="6" id="KW-1185">Reference proteome</keyword>
<name>A0A848KHI3_9NOCA</name>
<comment type="similarity">
    <text evidence="2">Belongs to the glycosyltransferase 2 family.</text>
</comment>
<dbReference type="SUPFAM" id="SSF53448">
    <property type="entry name" value="Nucleotide-diphospho-sugar transferases"/>
    <property type="match status" value="1"/>
</dbReference>
<comment type="pathway">
    <text evidence="1">Cell wall biogenesis; cell wall polysaccharide biosynthesis.</text>
</comment>
<comment type="caution">
    <text evidence="5">The sequence shown here is derived from an EMBL/GenBank/DDBJ whole genome shotgun (WGS) entry which is preliminary data.</text>
</comment>
<dbReference type="PANTHER" id="PTHR43179:SF12">
    <property type="entry name" value="GALACTOFURANOSYLTRANSFERASE GLFT2"/>
    <property type="match status" value="1"/>
</dbReference>
<organism evidence="5 6">
    <name type="scientific">Antrihabitans stalactiti</name>
    <dbReference type="NCBI Taxonomy" id="2584121"/>
    <lineage>
        <taxon>Bacteria</taxon>
        <taxon>Bacillati</taxon>
        <taxon>Actinomycetota</taxon>
        <taxon>Actinomycetes</taxon>
        <taxon>Mycobacteriales</taxon>
        <taxon>Nocardiaceae</taxon>
        <taxon>Antrihabitans</taxon>
    </lineage>
</organism>
<gene>
    <name evidence="5" type="ORF">FGL95_15900</name>
</gene>
<evidence type="ECO:0000313" key="6">
    <source>
        <dbReference type="Proteomes" id="UP000535543"/>
    </source>
</evidence>
<evidence type="ECO:0000256" key="3">
    <source>
        <dbReference type="ARBA" id="ARBA00022676"/>
    </source>
</evidence>
<dbReference type="Pfam" id="PF13641">
    <property type="entry name" value="Glyco_tranf_2_3"/>
    <property type="match status" value="1"/>
</dbReference>
<dbReference type="AlphaFoldDB" id="A0A848KHI3"/>
<sequence length="300" mass="33319">MPGDQTFGTPNGVSVVIAAFDALPDLDTQLDALAKQDYAGSFEVVVSDNQASSELRKHVENHPLRERLQLRWVDAGQVAGTSHARNVGSRAADFDFIAYCDQDDAVHPGWLTAMTDTARDHGLVGGLLERDTLNDPVIAQWRALPPADKLPVLAHFLPITFGANMGIWRKVFDEIGGWDDNYPTAAGDVDICWRGQLAGHSLGYNPKALVAYRYRTTRRGMFDQARGYNIAEARVAKQYSAHGARGTNPLILFGYLGWLLFRLPVLPWNWPAGRRGQWYWVAGAVTGRVEGSIKIRWIYL</sequence>
<evidence type="ECO:0000256" key="2">
    <source>
        <dbReference type="ARBA" id="ARBA00006739"/>
    </source>
</evidence>
<keyword evidence="3" id="KW-0328">Glycosyltransferase</keyword>
<dbReference type="GO" id="GO:0016757">
    <property type="term" value="F:glycosyltransferase activity"/>
    <property type="evidence" value="ECO:0007669"/>
    <property type="project" value="UniProtKB-KW"/>
</dbReference>
<dbReference type="InterPro" id="IPR029044">
    <property type="entry name" value="Nucleotide-diphossugar_trans"/>
</dbReference>
<evidence type="ECO:0000256" key="1">
    <source>
        <dbReference type="ARBA" id="ARBA00004776"/>
    </source>
</evidence>
<dbReference type="EMBL" id="VCQU01000005">
    <property type="protein sequence ID" value="NMN96524.1"/>
    <property type="molecule type" value="Genomic_DNA"/>
</dbReference>
<evidence type="ECO:0000256" key="4">
    <source>
        <dbReference type="ARBA" id="ARBA00022679"/>
    </source>
</evidence>
<evidence type="ECO:0000313" key="5">
    <source>
        <dbReference type="EMBL" id="NMN96524.1"/>
    </source>
</evidence>
<reference evidence="5 6" key="1">
    <citation type="submission" date="2019-05" db="EMBL/GenBank/DDBJ databases">
        <authorList>
            <person name="Lee S.D."/>
        </authorList>
    </citation>
    <scope>NUCLEOTIDE SEQUENCE [LARGE SCALE GENOMIC DNA]</scope>
    <source>
        <strain evidence="5 6">YC2-7</strain>
    </source>
</reference>
<keyword evidence="4 5" id="KW-0808">Transferase</keyword>
<dbReference type="Proteomes" id="UP000535543">
    <property type="component" value="Unassembled WGS sequence"/>
</dbReference>
<proteinExistence type="inferred from homology"/>
<protein>
    <submittedName>
        <fullName evidence="5">Glycosyltransferase</fullName>
    </submittedName>
</protein>
<accession>A0A848KHI3</accession>
<dbReference type="Gene3D" id="3.90.550.10">
    <property type="entry name" value="Spore Coat Polysaccharide Biosynthesis Protein SpsA, Chain A"/>
    <property type="match status" value="1"/>
</dbReference>
<reference evidence="5 6" key="2">
    <citation type="submission" date="2020-06" db="EMBL/GenBank/DDBJ databases">
        <title>Antribacter stalactiti gen. nov., sp. nov., a new member of the family Nacardiaceae isolated from a cave.</title>
        <authorList>
            <person name="Kim I.S."/>
        </authorList>
    </citation>
    <scope>NUCLEOTIDE SEQUENCE [LARGE SCALE GENOMIC DNA]</scope>
    <source>
        <strain evidence="5 6">YC2-7</strain>
    </source>
</reference>